<sequence>MKKDQLKRVHIKIKGKRHEKESKTIILKLARKFKLTGFVSGREGVVEVIAEGEKVNLFEFLKNYTSINMKSKIKEILFYFKEAENKFTGFSLN</sequence>
<dbReference type="Proteomes" id="UP000176504">
    <property type="component" value="Unassembled WGS sequence"/>
</dbReference>
<dbReference type="InterPro" id="IPR001792">
    <property type="entry name" value="Acylphosphatase-like_dom"/>
</dbReference>
<reference evidence="4 5" key="1">
    <citation type="journal article" date="2016" name="Nat. Commun.">
        <title>Thousands of microbial genomes shed light on interconnected biogeochemical processes in an aquifer system.</title>
        <authorList>
            <person name="Anantharaman K."/>
            <person name="Brown C.T."/>
            <person name="Hug L.A."/>
            <person name="Sharon I."/>
            <person name="Castelle C.J."/>
            <person name="Probst A.J."/>
            <person name="Thomas B.C."/>
            <person name="Singh A."/>
            <person name="Wilkins M.J."/>
            <person name="Karaoz U."/>
            <person name="Brodie E.L."/>
            <person name="Williams K.H."/>
            <person name="Hubbard S.S."/>
            <person name="Banfield J.F."/>
        </authorList>
    </citation>
    <scope>NUCLEOTIDE SEQUENCE [LARGE SCALE GENOMIC DNA]</scope>
</reference>
<evidence type="ECO:0000256" key="1">
    <source>
        <dbReference type="PROSITE-ProRule" id="PRU00520"/>
    </source>
</evidence>
<dbReference type="InterPro" id="IPR036046">
    <property type="entry name" value="Acylphosphatase-like_dom_sf"/>
</dbReference>
<accession>A0A1F4VDD6</accession>
<dbReference type="Pfam" id="PF00708">
    <property type="entry name" value="Acylphosphatase"/>
    <property type="match status" value="1"/>
</dbReference>
<gene>
    <name evidence="4" type="ORF">A3A78_04390</name>
</gene>
<feature type="domain" description="Acylphosphatase-like" evidence="3">
    <location>
        <begin position="8"/>
        <end position="93"/>
    </location>
</feature>
<dbReference type="EMBL" id="MEVI01000003">
    <property type="protein sequence ID" value="OGC55185.1"/>
    <property type="molecule type" value="Genomic_DNA"/>
</dbReference>
<dbReference type="PROSITE" id="PS51160">
    <property type="entry name" value="ACYLPHOSPHATASE_3"/>
    <property type="match status" value="1"/>
</dbReference>
<organism evidence="4 5">
    <name type="scientific">candidate division WWE3 bacterium RIFCSPLOWO2_01_FULL_41_18</name>
    <dbReference type="NCBI Taxonomy" id="1802625"/>
    <lineage>
        <taxon>Bacteria</taxon>
        <taxon>Katanobacteria</taxon>
    </lineage>
</organism>
<comment type="caution">
    <text evidence="4">The sequence shown here is derived from an EMBL/GenBank/DDBJ whole genome shotgun (WGS) entry which is preliminary data.</text>
</comment>
<dbReference type="Gene3D" id="3.30.70.100">
    <property type="match status" value="1"/>
</dbReference>
<evidence type="ECO:0000313" key="5">
    <source>
        <dbReference type="Proteomes" id="UP000176504"/>
    </source>
</evidence>
<protein>
    <recommendedName>
        <fullName evidence="3">Acylphosphatase-like domain-containing protein</fullName>
    </recommendedName>
</protein>
<dbReference type="AlphaFoldDB" id="A0A1F4VDD6"/>
<dbReference type="SUPFAM" id="SSF54975">
    <property type="entry name" value="Acylphosphatase/BLUF domain-like"/>
    <property type="match status" value="1"/>
</dbReference>
<evidence type="ECO:0000256" key="2">
    <source>
        <dbReference type="RuleBase" id="RU004168"/>
    </source>
</evidence>
<comment type="caution">
    <text evidence="1">Lacks conserved residue(s) required for the propagation of feature annotation.</text>
</comment>
<proteinExistence type="inferred from homology"/>
<name>A0A1F4VDD6_UNCKA</name>
<evidence type="ECO:0000313" key="4">
    <source>
        <dbReference type="EMBL" id="OGC55185.1"/>
    </source>
</evidence>
<evidence type="ECO:0000259" key="3">
    <source>
        <dbReference type="PROSITE" id="PS51160"/>
    </source>
</evidence>
<comment type="similarity">
    <text evidence="2">Belongs to the acylphosphatase family.</text>
</comment>